<dbReference type="GO" id="GO:0005737">
    <property type="term" value="C:cytoplasm"/>
    <property type="evidence" value="ECO:0007669"/>
    <property type="project" value="TreeGrafter"/>
</dbReference>
<evidence type="ECO:0008006" key="2">
    <source>
        <dbReference type="Google" id="ProtNLM"/>
    </source>
</evidence>
<evidence type="ECO:0000313" key="1">
    <source>
        <dbReference type="EMBL" id="EFK96470.1"/>
    </source>
</evidence>
<name>D9PIZ1_9ZZZZ</name>
<dbReference type="SUPFAM" id="SSF56059">
    <property type="entry name" value="Glutathione synthetase ATP-binding domain-like"/>
    <property type="match status" value="1"/>
</dbReference>
<dbReference type="GO" id="GO:0009432">
    <property type="term" value="P:SOS response"/>
    <property type="evidence" value="ECO:0007669"/>
    <property type="project" value="TreeGrafter"/>
</dbReference>
<reference evidence="1" key="1">
    <citation type="submission" date="2010-07" db="EMBL/GenBank/DDBJ databases">
        <authorList>
            <consortium name="CONSOLIDER consortium CSD2007-00005"/>
            <person name="Guazzaroni M.-E."/>
            <person name="Richter M."/>
            <person name="Garcia-Salamanca A."/>
            <person name="Yarza P."/>
            <person name="Ferrer M."/>
        </authorList>
    </citation>
    <scope>NUCLEOTIDE SEQUENCE</scope>
</reference>
<dbReference type="EMBL" id="ADZX01000472">
    <property type="protein sequence ID" value="EFK96470.1"/>
    <property type="molecule type" value="Genomic_DNA"/>
</dbReference>
<dbReference type="GO" id="GO:0018169">
    <property type="term" value="F:ribosomal S6-glutamic acid ligase activity"/>
    <property type="evidence" value="ECO:0007669"/>
    <property type="project" value="TreeGrafter"/>
</dbReference>
<dbReference type="PANTHER" id="PTHR21621:SF0">
    <property type="entry name" value="BETA-CITRYLGLUTAMATE SYNTHASE B-RELATED"/>
    <property type="match status" value="1"/>
</dbReference>
<dbReference type="AlphaFoldDB" id="D9PIZ1"/>
<proteinExistence type="predicted"/>
<reference evidence="1" key="2">
    <citation type="journal article" date="2011" name="Microb. Ecol.">
        <title>Taxonomic and Functional Metagenomic Profiling of the Microbial Community in the Anoxic Sediment of a Sub-saline Shallow Lake (Laguna de Carrizo, Central Spain).</title>
        <authorList>
            <person name="Ferrer M."/>
            <person name="Guazzaroni M.E."/>
            <person name="Richter M."/>
            <person name="Garcia-Salamanca A."/>
            <person name="Yarza P."/>
            <person name="Suarez-Suarez A."/>
            <person name="Solano J."/>
            <person name="Alcaide M."/>
            <person name="van Dillewijn P."/>
            <person name="Molina-Henares M.A."/>
            <person name="Lopez-Cortes N."/>
            <person name="Al-Ramahi Y."/>
            <person name="Guerrero C."/>
            <person name="Acosta A."/>
            <person name="de Eugenio L.I."/>
            <person name="Martinez V."/>
            <person name="Marques S."/>
            <person name="Rojo F."/>
            <person name="Santero E."/>
            <person name="Genilloud O."/>
            <person name="Perez-Perez J."/>
            <person name="Rossello-Mora R."/>
            <person name="Ramos J.L."/>
        </authorList>
    </citation>
    <scope>NUCLEOTIDE SEQUENCE</scope>
</reference>
<gene>
    <name evidence="1" type="ORF">LDC_1500</name>
</gene>
<dbReference type="PANTHER" id="PTHR21621">
    <property type="entry name" value="RIBOSOMAL PROTEIN S6 MODIFICATION PROTEIN"/>
    <property type="match status" value="1"/>
</dbReference>
<comment type="caution">
    <text evidence="1">The sequence shown here is derived from an EMBL/GenBank/DDBJ whole genome shotgun (WGS) entry which is preliminary data.</text>
</comment>
<sequence>MIVILTCKEDASADYVIKKLIERRLAFKRINLDEVRKSGFTTSRPVGNQWEFDDGQTRLSSDEIGVIWQRRIPRRQIMHNDPTIGRYLTQEWRLYWEWWLNQIPSEKVLDTESSIKSASNKMLQLKVAARLGLKVPDTVITSNPDEYTSFIQRHKAVIAKTLGGFGQIIEENKSFGTIFTTRIDVGNNPDPSSIRMVPIIIQEEIKKSYELRITVVDNTIFPCKIESQNSPKTQLDWRRYDFDRVPHSRVELPTNISAKLLMFMKSFGIHFAAFDFAVTPDDEYVFFEMNPNSQWVWIEHYTDLKITDELIEALHKRCRL</sequence>
<protein>
    <recommendedName>
        <fullName evidence="2">ATP-grasp domain-containing protein</fullName>
    </recommendedName>
</protein>
<accession>D9PIZ1</accession>
<organism evidence="1">
    <name type="scientific">sediment metagenome</name>
    <dbReference type="NCBI Taxonomy" id="749907"/>
    <lineage>
        <taxon>unclassified sequences</taxon>
        <taxon>metagenomes</taxon>
        <taxon>ecological metagenomes</taxon>
    </lineage>
</organism>
<dbReference type="Gene3D" id="3.30.470.20">
    <property type="entry name" value="ATP-grasp fold, B domain"/>
    <property type="match status" value="1"/>
</dbReference>